<dbReference type="AlphaFoldDB" id="A0A4U8YNG2"/>
<name>A0A4U8YNG2_9BACT</name>
<reference evidence="2 3" key="1">
    <citation type="submission" date="2019-03" db="EMBL/GenBank/DDBJ databases">
        <authorList>
            <person name="Nijsse B."/>
        </authorList>
    </citation>
    <scope>NUCLEOTIDE SEQUENCE [LARGE SCALE GENOMIC DNA]</scope>
    <source>
        <strain evidence="2">Desulfoluna butyratoxydans MSL71</strain>
    </source>
</reference>
<keyword evidence="1" id="KW-1133">Transmembrane helix</keyword>
<dbReference type="RefSeq" id="WP_180141073.1">
    <property type="nucleotide sequence ID" value="NZ_CAADHO010000004.1"/>
</dbReference>
<keyword evidence="3" id="KW-1185">Reference proteome</keyword>
<keyword evidence="1" id="KW-0812">Transmembrane</keyword>
<feature type="transmembrane region" description="Helical" evidence="1">
    <location>
        <begin position="142"/>
        <end position="166"/>
    </location>
</feature>
<evidence type="ECO:0000313" key="3">
    <source>
        <dbReference type="Proteomes" id="UP000507962"/>
    </source>
</evidence>
<evidence type="ECO:0000256" key="1">
    <source>
        <dbReference type="SAM" id="Phobius"/>
    </source>
</evidence>
<gene>
    <name evidence="2" type="ORF">MSL71_26540</name>
</gene>
<protein>
    <submittedName>
        <fullName evidence="2">Uncharacterized protein</fullName>
    </submittedName>
</protein>
<dbReference type="EMBL" id="CAADHO010000004">
    <property type="protein sequence ID" value="VFQ44997.1"/>
    <property type="molecule type" value="Genomic_DNA"/>
</dbReference>
<keyword evidence="1" id="KW-0472">Membrane</keyword>
<evidence type="ECO:0000313" key="2">
    <source>
        <dbReference type="EMBL" id="VFQ44997.1"/>
    </source>
</evidence>
<accession>A0A4U8YNG2</accession>
<organism evidence="2 3">
    <name type="scientific">Desulfoluna butyratoxydans</name>
    <dbReference type="NCBI Taxonomy" id="231438"/>
    <lineage>
        <taxon>Bacteria</taxon>
        <taxon>Pseudomonadati</taxon>
        <taxon>Thermodesulfobacteriota</taxon>
        <taxon>Desulfobacteria</taxon>
        <taxon>Desulfobacterales</taxon>
        <taxon>Desulfolunaceae</taxon>
        <taxon>Desulfoluna</taxon>
    </lineage>
</organism>
<proteinExistence type="predicted"/>
<feature type="transmembrane region" description="Helical" evidence="1">
    <location>
        <begin position="24"/>
        <end position="46"/>
    </location>
</feature>
<dbReference type="Proteomes" id="UP000507962">
    <property type="component" value="Unassembled WGS sequence"/>
</dbReference>
<sequence>MNSSSSRHVSAGLFIRFLLDRPRALGVGLMLAVCPILILGMLSWLITSMDGKGPDFDSILKTGSPVTATVVDVKPVTRITIENRNPVRITYSYQNNGVSIMDAVQTMAEAGYALKPGQAVTALASGSDSILPDFPPVLFPRWAIAVIGGIFAMMGLPFLAFTWAGAAAKGRLYRRGDLINGTVDSFSSAYCVPFTATRIQVAFTGITEEGRAVKGSTVVVADESWRGKKRGSAVRVLVDPLLPERACVVEDAVMGRCLGGKAKG</sequence>